<dbReference type="InterPro" id="IPR001087">
    <property type="entry name" value="GDSL"/>
</dbReference>
<name>A0ABR0VTQ7_REHGL</name>
<evidence type="ECO:0000256" key="2">
    <source>
        <dbReference type="ARBA" id="ARBA00023180"/>
    </source>
</evidence>
<accession>A0ABR0VTQ7</accession>
<feature type="chain" id="PRO_5045947827" description="GDSL esterase/lipase" evidence="3">
    <location>
        <begin position="26"/>
        <end position="296"/>
    </location>
</feature>
<comment type="caution">
    <text evidence="4">The sequence shown here is derived from an EMBL/GenBank/DDBJ whole genome shotgun (WGS) entry which is preliminary data.</text>
</comment>
<dbReference type="Gene3D" id="3.40.50.1110">
    <property type="entry name" value="SGNH hydrolase"/>
    <property type="match status" value="2"/>
</dbReference>
<dbReference type="Pfam" id="PF00657">
    <property type="entry name" value="Lipase_GDSL"/>
    <property type="match status" value="1"/>
</dbReference>
<dbReference type="SUPFAM" id="SSF52266">
    <property type="entry name" value="SGNH hydrolase"/>
    <property type="match status" value="1"/>
</dbReference>
<proteinExistence type="inferred from homology"/>
<dbReference type="PANTHER" id="PTHR22835">
    <property type="entry name" value="ZINC FINGER FYVE DOMAIN CONTAINING PROTEIN"/>
    <property type="match status" value="1"/>
</dbReference>
<organism evidence="4 5">
    <name type="scientific">Rehmannia glutinosa</name>
    <name type="common">Chinese foxglove</name>
    <dbReference type="NCBI Taxonomy" id="99300"/>
    <lineage>
        <taxon>Eukaryota</taxon>
        <taxon>Viridiplantae</taxon>
        <taxon>Streptophyta</taxon>
        <taxon>Embryophyta</taxon>
        <taxon>Tracheophyta</taxon>
        <taxon>Spermatophyta</taxon>
        <taxon>Magnoliopsida</taxon>
        <taxon>eudicotyledons</taxon>
        <taxon>Gunneridae</taxon>
        <taxon>Pentapetalae</taxon>
        <taxon>asterids</taxon>
        <taxon>lamiids</taxon>
        <taxon>Lamiales</taxon>
        <taxon>Orobanchaceae</taxon>
        <taxon>Rehmannieae</taxon>
        <taxon>Rehmannia</taxon>
    </lineage>
</organism>
<feature type="signal peptide" evidence="3">
    <location>
        <begin position="1"/>
        <end position="25"/>
    </location>
</feature>
<dbReference type="EMBL" id="JABTTQ020000737">
    <property type="protein sequence ID" value="KAK6138337.1"/>
    <property type="molecule type" value="Genomic_DNA"/>
</dbReference>
<keyword evidence="5" id="KW-1185">Reference proteome</keyword>
<keyword evidence="3" id="KW-0732">Signal</keyword>
<keyword evidence="2" id="KW-0325">Glycoprotein</keyword>
<comment type="similarity">
    <text evidence="1">Belongs to the 'GDSL' lipolytic enzyme family.</text>
</comment>
<evidence type="ECO:0000313" key="5">
    <source>
        <dbReference type="Proteomes" id="UP001318860"/>
    </source>
</evidence>
<dbReference type="InterPro" id="IPR036514">
    <property type="entry name" value="SGNH_hydro_sf"/>
</dbReference>
<reference evidence="4 5" key="1">
    <citation type="journal article" date="2021" name="Comput. Struct. Biotechnol. J.">
        <title>De novo genome assembly of the potent medicinal plant Rehmannia glutinosa using nanopore technology.</title>
        <authorList>
            <person name="Ma L."/>
            <person name="Dong C."/>
            <person name="Song C."/>
            <person name="Wang X."/>
            <person name="Zheng X."/>
            <person name="Niu Y."/>
            <person name="Chen S."/>
            <person name="Feng W."/>
        </authorList>
    </citation>
    <scope>NUCLEOTIDE SEQUENCE [LARGE SCALE GENOMIC DNA]</scope>
    <source>
        <strain evidence="4">DH-2019</strain>
    </source>
</reference>
<evidence type="ECO:0000256" key="1">
    <source>
        <dbReference type="ARBA" id="ARBA00008668"/>
    </source>
</evidence>
<sequence>MYNIAIVAFVTIVLLLVSLASSTQGRRISPAPPCDFPAIYNFGDSNSDTGAISAAFWPTPSPYGTSYFGKPAGRNSDGRLIVDFIAEHLGLPYLSPYLDSIGTNFRHGANLATAGSTIIRQNESIFENGLSPFSLDIQTVQHYQFKTRTSELYHQARNPMEKNKLPRPQEFSRALYTFDIGQNDLATGFRKFSMPQLRAAIPDIVNQFAAAITVRFNDPFRICCGHHKNNVHVWCGQRLMINGTNVFGAACGSPATCVSWDGVHYSQAANQWIANHILNGSFSDPPIPISSACLKR</sequence>
<evidence type="ECO:0000256" key="3">
    <source>
        <dbReference type="SAM" id="SignalP"/>
    </source>
</evidence>
<evidence type="ECO:0008006" key="6">
    <source>
        <dbReference type="Google" id="ProtNLM"/>
    </source>
</evidence>
<dbReference type="PANTHER" id="PTHR22835:SF546">
    <property type="entry name" value="GDSL-LIKE LIPASE_ACYLHYDROLASE"/>
    <property type="match status" value="1"/>
</dbReference>
<gene>
    <name evidence="4" type="ORF">DH2020_027921</name>
</gene>
<dbReference type="Proteomes" id="UP001318860">
    <property type="component" value="Unassembled WGS sequence"/>
</dbReference>
<protein>
    <recommendedName>
        <fullName evidence="6">GDSL esterase/lipase</fullName>
    </recommendedName>
</protein>
<evidence type="ECO:0000313" key="4">
    <source>
        <dbReference type="EMBL" id="KAK6138337.1"/>
    </source>
</evidence>